<evidence type="ECO:0008006" key="4">
    <source>
        <dbReference type="Google" id="ProtNLM"/>
    </source>
</evidence>
<feature type="transmembrane region" description="Helical" evidence="1">
    <location>
        <begin position="69"/>
        <end position="92"/>
    </location>
</feature>
<reference evidence="2" key="1">
    <citation type="journal article" date="2021" name="Arch. Microbiol.">
        <title>Methyloradius palustris gen. nov., sp. nov., a methanol-oxidizing bacterium isolated from snow.</title>
        <authorList>
            <person name="Miyadera T."/>
            <person name="Kojima H."/>
            <person name="Fukui M."/>
        </authorList>
    </citation>
    <scope>NUCLEOTIDE SEQUENCE</scope>
    <source>
        <strain evidence="2">Zm11</strain>
    </source>
</reference>
<dbReference type="AlphaFoldDB" id="A0A8D5JR77"/>
<dbReference type="Pfam" id="PF11143">
    <property type="entry name" value="DUF2919"/>
    <property type="match status" value="1"/>
</dbReference>
<dbReference type="EMBL" id="AP024110">
    <property type="protein sequence ID" value="BCM25196.1"/>
    <property type="molecule type" value="Genomic_DNA"/>
</dbReference>
<dbReference type="KEGG" id="mpau:ZMTM_14550"/>
<keyword evidence="1" id="KW-0812">Transmembrane</keyword>
<organism evidence="2 3">
    <name type="scientific">Methyloradius palustris</name>
    <dbReference type="NCBI Taxonomy" id="2778876"/>
    <lineage>
        <taxon>Bacteria</taxon>
        <taxon>Pseudomonadati</taxon>
        <taxon>Pseudomonadota</taxon>
        <taxon>Betaproteobacteria</taxon>
        <taxon>Nitrosomonadales</taxon>
        <taxon>Methylophilaceae</taxon>
        <taxon>Methyloradius</taxon>
    </lineage>
</organism>
<keyword evidence="1" id="KW-0472">Membrane</keyword>
<gene>
    <name evidence="2" type="ORF">ZMTM_14550</name>
</gene>
<protein>
    <recommendedName>
        <fullName evidence="4">DUF2919 domain-containing protein</fullName>
    </recommendedName>
</protein>
<feature type="transmembrane region" description="Helical" evidence="1">
    <location>
        <begin position="113"/>
        <end position="130"/>
    </location>
</feature>
<accession>A0A8D5JR77</accession>
<feature type="transmembrane region" description="Helical" evidence="1">
    <location>
        <begin position="39"/>
        <end position="57"/>
    </location>
</feature>
<proteinExistence type="predicted"/>
<dbReference type="InterPro" id="IPR021318">
    <property type="entry name" value="DUF2919"/>
</dbReference>
<feature type="transmembrane region" description="Helical" evidence="1">
    <location>
        <begin position="142"/>
        <end position="159"/>
    </location>
</feature>
<name>A0A8D5JR77_9PROT</name>
<evidence type="ECO:0000313" key="2">
    <source>
        <dbReference type="EMBL" id="BCM25196.1"/>
    </source>
</evidence>
<dbReference type="Proteomes" id="UP000826722">
    <property type="component" value="Chromosome"/>
</dbReference>
<evidence type="ECO:0000313" key="3">
    <source>
        <dbReference type="Proteomes" id="UP000826722"/>
    </source>
</evidence>
<dbReference type="RefSeq" id="WP_221763311.1">
    <property type="nucleotide sequence ID" value="NZ_AP024110.1"/>
</dbReference>
<keyword evidence="1" id="KW-1133">Transmembrane helix</keyword>
<evidence type="ECO:0000256" key="1">
    <source>
        <dbReference type="SAM" id="Phobius"/>
    </source>
</evidence>
<keyword evidence="3" id="KW-1185">Reference proteome</keyword>
<sequence length="177" mass="20775">MQKPYAILYMINSYRKFLTLLKYDARFYDDYLNLKIPGVLWLSMIYGLRHIIFLAAYKLMPAEVLSTDWLAVQLSPALIFLDIPALMVLLSTGHRLPEAHKIMRLVWLNGRKLLLCSYLGSILLFTYLNFDLIQKFTFENLSLIFSVLIFDIVISLYLYKSNLTKDIFNEFPEEAKK</sequence>